<evidence type="ECO:0000313" key="8">
    <source>
        <dbReference type="EMBL" id="SEN84233.1"/>
    </source>
</evidence>
<evidence type="ECO:0000256" key="2">
    <source>
        <dbReference type="ARBA" id="ARBA00022722"/>
    </source>
</evidence>
<proteinExistence type="inferred from homology"/>
<keyword evidence="4" id="KW-0378">Hydrolase</keyword>
<feature type="domain" description="Endoribonuclease YicC-like N-terminal" evidence="6">
    <location>
        <begin position="31"/>
        <end position="187"/>
    </location>
</feature>
<comment type="cofactor">
    <cofactor evidence="1">
        <name>a divalent metal cation</name>
        <dbReference type="ChEBI" id="CHEBI:60240"/>
    </cofactor>
</comment>
<dbReference type="Pfam" id="PF03755">
    <property type="entry name" value="YicC-like_N"/>
    <property type="match status" value="1"/>
</dbReference>
<feature type="domain" description="Endoribonuclease YicC-like C-terminal" evidence="7">
    <location>
        <begin position="207"/>
        <end position="324"/>
    </location>
</feature>
<dbReference type="PANTHER" id="PTHR30636:SF3">
    <property type="entry name" value="UPF0701 PROTEIN YICC"/>
    <property type="match status" value="1"/>
</dbReference>
<organism evidence="8 9">
    <name type="scientific">Paenibacillus sophorae</name>
    <dbReference type="NCBI Taxonomy" id="1333845"/>
    <lineage>
        <taxon>Bacteria</taxon>
        <taxon>Bacillati</taxon>
        <taxon>Bacillota</taxon>
        <taxon>Bacilli</taxon>
        <taxon>Bacillales</taxon>
        <taxon>Paenibacillaceae</taxon>
        <taxon>Paenibacillus</taxon>
    </lineage>
</organism>
<accession>A0A1H8JU37</accession>
<keyword evidence="2" id="KW-0540">Nuclease</keyword>
<gene>
    <name evidence="8" type="ORF">SAMN04487895_103154</name>
</gene>
<dbReference type="EMBL" id="FODH01000003">
    <property type="protein sequence ID" value="SEN84233.1"/>
    <property type="molecule type" value="Genomic_DNA"/>
</dbReference>
<evidence type="ECO:0000259" key="7">
    <source>
        <dbReference type="Pfam" id="PF08340"/>
    </source>
</evidence>
<evidence type="ECO:0000259" key="6">
    <source>
        <dbReference type="Pfam" id="PF03755"/>
    </source>
</evidence>
<dbReference type="Proteomes" id="UP000198809">
    <property type="component" value="Unassembled WGS sequence"/>
</dbReference>
<dbReference type="NCBIfam" id="TIGR00255">
    <property type="entry name" value="YicC/YloC family endoribonuclease"/>
    <property type="match status" value="1"/>
</dbReference>
<dbReference type="InterPro" id="IPR005229">
    <property type="entry name" value="YicC/YloC-like"/>
</dbReference>
<dbReference type="GO" id="GO:0004521">
    <property type="term" value="F:RNA endonuclease activity"/>
    <property type="evidence" value="ECO:0007669"/>
    <property type="project" value="InterPro"/>
</dbReference>
<sequence length="324" mass="36481">MGEVGSPIIPLVSLERIIYNSVTDVIPMSFSMTGYGQSSRHYGGSKIVFEVKSVNHRYCEIVLRMPREWNGFEDALRRKVQQYVRRGRVDVVINREHEENAGGQVLNRLAVKSYLAAAEALKKEFGVNGELDLKGLLTLPGVMENGEDSLTALPENGDSFQELLVNGLEESVKALVEMRVREGRFLAADIAERLSRLEELHGAMSGMAPAAVIEFRDKLRQRLEILQDGTLPFDEHKFGMEVAIFADRSNIDEELTRLRSHFEQCRILLDSGEPIGRKLDFLIQEMNRETNTIGSKCNHVGISSCVVEMKAELEKIREQAANME</sequence>
<dbReference type="GO" id="GO:0016787">
    <property type="term" value="F:hydrolase activity"/>
    <property type="evidence" value="ECO:0007669"/>
    <property type="project" value="UniProtKB-KW"/>
</dbReference>
<evidence type="ECO:0000256" key="3">
    <source>
        <dbReference type="ARBA" id="ARBA00022759"/>
    </source>
</evidence>
<reference evidence="8 9" key="1">
    <citation type="submission" date="2016-10" db="EMBL/GenBank/DDBJ databases">
        <authorList>
            <person name="de Groot N.N."/>
        </authorList>
    </citation>
    <scope>NUCLEOTIDE SEQUENCE [LARGE SCALE GENOMIC DNA]</scope>
    <source>
        <strain evidence="8 9">CGMCC 1.10238</strain>
    </source>
</reference>
<dbReference type="PANTHER" id="PTHR30636">
    <property type="entry name" value="UPF0701 PROTEIN YICC"/>
    <property type="match status" value="1"/>
</dbReference>
<evidence type="ECO:0000313" key="9">
    <source>
        <dbReference type="Proteomes" id="UP000198809"/>
    </source>
</evidence>
<name>A0A1H8JU37_9BACL</name>
<evidence type="ECO:0000256" key="4">
    <source>
        <dbReference type="ARBA" id="ARBA00022801"/>
    </source>
</evidence>
<evidence type="ECO:0000256" key="5">
    <source>
        <dbReference type="ARBA" id="ARBA00035648"/>
    </source>
</evidence>
<evidence type="ECO:0000256" key="1">
    <source>
        <dbReference type="ARBA" id="ARBA00001968"/>
    </source>
</evidence>
<dbReference type="InterPro" id="IPR013551">
    <property type="entry name" value="YicC-like_C"/>
</dbReference>
<comment type="similarity">
    <text evidence="5">Belongs to the YicC/YloC family.</text>
</comment>
<dbReference type="InterPro" id="IPR013527">
    <property type="entry name" value="YicC-like_N"/>
</dbReference>
<dbReference type="Pfam" id="PF08340">
    <property type="entry name" value="YicC-like_C"/>
    <property type="match status" value="1"/>
</dbReference>
<keyword evidence="3" id="KW-0255">Endonuclease</keyword>
<dbReference type="AlphaFoldDB" id="A0A1H8JU37"/>
<protein>
    <submittedName>
        <fullName evidence="8">TIGR00255 family protein</fullName>
    </submittedName>
</protein>
<dbReference type="STRING" id="1333845.SAMN04487895_103154"/>